<evidence type="ECO:0000313" key="14">
    <source>
        <dbReference type="Ensembl" id="ENSCSEP00000014216.1"/>
    </source>
</evidence>
<dbReference type="FunCoup" id="A0A3P8VLU7">
    <property type="interactions" value="35"/>
</dbReference>
<dbReference type="Pfam" id="PF14973">
    <property type="entry name" value="TINF2_N"/>
    <property type="match status" value="1"/>
</dbReference>
<accession>A0A3P8VLU7</accession>
<feature type="domain" description="C2H2-type" evidence="13">
    <location>
        <begin position="514"/>
        <end position="541"/>
    </location>
</feature>
<dbReference type="CDD" id="cd11657">
    <property type="entry name" value="TIN2_N"/>
    <property type="match status" value="1"/>
</dbReference>
<feature type="domain" description="C2H2-type" evidence="13">
    <location>
        <begin position="406"/>
        <end position="433"/>
    </location>
</feature>
<dbReference type="GeneTree" id="ENSGT00940000164807"/>
<evidence type="ECO:0000256" key="3">
    <source>
        <dbReference type="ARBA" id="ARBA00022723"/>
    </source>
</evidence>
<keyword evidence="3" id="KW-0479">Metal-binding</keyword>
<keyword evidence="6" id="KW-0862">Zinc</keyword>
<evidence type="ECO:0000256" key="6">
    <source>
        <dbReference type="ARBA" id="ARBA00022833"/>
    </source>
</evidence>
<keyword evidence="7" id="KW-0805">Transcription regulation</keyword>
<dbReference type="FunFam" id="3.30.160.60:FF:000912">
    <property type="entry name" value="Zinc finger protein 660"/>
    <property type="match status" value="1"/>
</dbReference>
<feature type="domain" description="C2H2-type" evidence="13">
    <location>
        <begin position="542"/>
        <end position="569"/>
    </location>
</feature>
<evidence type="ECO:0000256" key="10">
    <source>
        <dbReference type="ARBA" id="ARBA00023242"/>
    </source>
</evidence>
<dbReference type="InterPro" id="IPR029400">
    <property type="entry name" value="TINF2_N"/>
</dbReference>
<feature type="domain" description="C2H2-type" evidence="13">
    <location>
        <begin position="598"/>
        <end position="624"/>
    </location>
</feature>
<keyword evidence="8" id="KW-0238">DNA-binding</keyword>
<keyword evidence="10" id="KW-0539">Nucleus</keyword>
<keyword evidence="15" id="KW-1185">Reference proteome</keyword>
<reference evidence="14" key="3">
    <citation type="submission" date="2025-09" db="UniProtKB">
        <authorList>
            <consortium name="Ensembl"/>
        </authorList>
    </citation>
    <scope>IDENTIFICATION</scope>
</reference>
<dbReference type="Gene3D" id="3.30.160.60">
    <property type="entry name" value="Classic Zinc Finger"/>
    <property type="match status" value="6"/>
</dbReference>
<dbReference type="InterPro" id="IPR036236">
    <property type="entry name" value="Znf_C2H2_sf"/>
</dbReference>
<reference evidence="14" key="2">
    <citation type="submission" date="2025-08" db="UniProtKB">
        <authorList>
            <consortium name="Ensembl"/>
        </authorList>
    </citation>
    <scope>IDENTIFICATION</scope>
</reference>
<dbReference type="GO" id="GO:0000981">
    <property type="term" value="F:DNA-binding transcription factor activity, RNA polymerase II-specific"/>
    <property type="evidence" value="ECO:0007669"/>
    <property type="project" value="TreeGrafter"/>
</dbReference>
<comment type="subcellular location">
    <subcellularLocation>
        <location evidence="1">Nucleus</location>
    </subcellularLocation>
</comment>
<dbReference type="PROSITE" id="PS50157">
    <property type="entry name" value="ZINC_FINGER_C2H2_2"/>
    <property type="match status" value="7"/>
</dbReference>
<keyword evidence="4" id="KW-0677">Repeat</keyword>
<dbReference type="Pfam" id="PF00096">
    <property type="entry name" value="zf-C2H2"/>
    <property type="match status" value="2"/>
</dbReference>
<dbReference type="AlphaFoldDB" id="A0A3P8VLU7"/>
<reference evidence="14 15" key="1">
    <citation type="journal article" date="2014" name="Nat. Genet.">
        <title>Whole-genome sequence of a flatfish provides insights into ZW sex chromosome evolution and adaptation to a benthic lifestyle.</title>
        <authorList>
            <person name="Chen S."/>
            <person name="Zhang G."/>
            <person name="Shao C."/>
            <person name="Huang Q."/>
            <person name="Liu G."/>
            <person name="Zhang P."/>
            <person name="Song W."/>
            <person name="An N."/>
            <person name="Chalopin D."/>
            <person name="Volff J.N."/>
            <person name="Hong Y."/>
            <person name="Li Q."/>
            <person name="Sha Z."/>
            <person name="Zhou H."/>
            <person name="Xie M."/>
            <person name="Yu Q."/>
            <person name="Liu Y."/>
            <person name="Xiang H."/>
            <person name="Wang N."/>
            <person name="Wu K."/>
            <person name="Yang C."/>
            <person name="Zhou Q."/>
            <person name="Liao X."/>
            <person name="Yang L."/>
            <person name="Hu Q."/>
            <person name="Zhang J."/>
            <person name="Meng L."/>
            <person name="Jin L."/>
            <person name="Tian Y."/>
            <person name="Lian J."/>
            <person name="Yang J."/>
            <person name="Miao G."/>
            <person name="Liu S."/>
            <person name="Liang Z."/>
            <person name="Yan F."/>
            <person name="Li Y."/>
            <person name="Sun B."/>
            <person name="Zhang H."/>
            <person name="Zhang J."/>
            <person name="Zhu Y."/>
            <person name="Du M."/>
            <person name="Zhao Y."/>
            <person name="Schartl M."/>
            <person name="Tang Q."/>
            <person name="Wang J."/>
        </authorList>
    </citation>
    <scope>NUCLEOTIDE SEQUENCE</scope>
</reference>
<comment type="similarity">
    <text evidence="2">Belongs to the krueppel C2H2-type zinc-finger protein family.</text>
</comment>
<dbReference type="Ensembl" id="ENSCSET00000014383.1">
    <property type="protein sequence ID" value="ENSCSEP00000014216.1"/>
    <property type="gene ID" value="ENSCSEG00000009148.1"/>
</dbReference>
<evidence type="ECO:0000256" key="1">
    <source>
        <dbReference type="ARBA" id="ARBA00004123"/>
    </source>
</evidence>
<organism evidence="14 15">
    <name type="scientific">Cynoglossus semilaevis</name>
    <name type="common">Tongue sole</name>
    <dbReference type="NCBI Taxonomy" id="244447"/>
    <lineage>
        <taxon>Eukaryota</taxon>
        <taxon>Metazoa</taxon>
        <taxon>Chordata</taxon>
        <taxon>Craniata</taxon>
        <taxon>Vertebrata</taxon>
        <taxon>Euteleostomi</taxon>
        <taxon>Actinopterygii</taxon>
        <taxon>Neopterygii</taxon>
        <taxon>Teleostei</taxon>
        <taxon>Neoteleostei</taxon>
        <taxon>Acanthomorphata</taxon>
        <taxon>Carangaria</taxon>
        <taxon>Pleuronectiformes</taxon>
        <taxon>Pleuronectoidei</taxon>
        <taxon>Cynoglossidae</taxon>
        <taxon>Cynoglossinae</taxon>
        <taxon>Cynoglossus</taxon>
    </lineage>
</organism>
<evidence type="ECO:0000256" key="5">
    <source>
        <dbReference type="ARBA" id="ARBA00022771"/>
    </source>
</evidence>
<feature type="compositionally biased region" description="Polar residues" evidence="12">
    <location>
        <begin position="317"/>
        <end position="328"/>
    </location>
</feature>
<evidence type="ECO:0000256" key="2">
    <source>
        <dbReference type="ARBA" id="ARBA00006991"/>
    </source>
</evidence>
<feature type="compositionally biased region" description="Basic and acidic residues" evidence="12">
    <location>
        <begin position="329"/>
        <end position="349"/>
    </location>
</feature>
<evidence type="ECO:0000259" key="13">
    <source>
        <dbReference type="PROSITE" id="PS50157"/>
    </source>
</evidence>
<dbReference type="InterPro" id="IPR013087">
    <property type="entry name" value="Znf_C2H2_type"/>
</dbReference>
<evidence type="ECO:0000256" key="7">
    <source>
        <dbReference type="ARBA" id="ARBA00023015"/>
    </source>
</evidence>
<dbReference type="OMA" id="GRIFICS"/>
<dbReference type="RefSeq" id="XP_008313920.2">
    <property type="nucleotide sequence ID" value="XM_008315698.3"/>
</dbReference>
<dbReference type="FunFam" id="3.30.160.60:FF:001370">
    <property type="entry name" value="Zinc finger protein"/>
    <property type="match status" value="1"/>
</dbReference>
<dbReference type="SMART" id="SM00355">
    <property type="entry name" value="ZnF_C2H2"/>
    <property type="match status" value="9"/>
</dbReference>
<dbReference type="Proteomes" id="UP000265120">
    <property type="component" value="Chromosome 8"/>
</dbReference>
<feature type="domain" description="C2H2-type" evidence="13">
    <location>
        <begin position="460"/>
        <end position="487"/>
    </location>
</feature>
<keyword evidence="5 11" id="KW-0863">Zinc-finger</keyword>
<dbReference type="KEGG" id="csem:103382786"/>
<protein>
    <submittedName>
        <fullName evidence="14">Zinc finger protein 660-like</fullName>
    </submittedName>
</protein>
<evidence type="ECO:0000256" key="12">
    <source>
        <dbReference type="SAM" id="MobiDB-lite"/>
    </source>
</evidence>
<sequence>MAWESKGCTLPPSSLPLLVPPVRLMSAFLWQIVHQHNVLQYDKLVDFISLVTEVVPEILSPGQRAQLILGLRGRLVLELCRGDGVGNLQSIQSHLDKIHNCSSELSSNAQSMSDVLKTSYTNFASLVQTLLYVPFEKDYFFQEVFPVNYGSDYDQRLEQMVSVFLTRLEQLLPIPDLSQTSAWLTEMTSVAEDLGQNLSEPFALKSLLLHHRQLGTIGTAPADSEDEELLTVPILPFHTGEVKFTEVYIQGEDYDSEENALDLKNLTAEDSSPSSELNADEWLPKMKSGSLSRSFICPLCSFVHHIKRKVQEHIQSEHQLSSSATEQQLARKDKAQQKRQSSDGEEIKEQGQTNRRGNPAPKDESETKKTRKQKRENIRRTETGGLEDRRFLSSKTVNKKITKGETKCVKCEKVFEHPNQLKTHMKLHTFKHQCSQCEKGFISSSGYYQHQRLHKKGRIFTCSQCNKGFLCNYSLKQHERLHQGPSHLCTICGKRFSGAGIQRHLQMHRGEKNYLCTTCGKSFLSSGELLLHTRSHTGELPYTCTQCGKGFSCKSHLTVHMRSHTGERPYMCSECPKRFLTLNCLKRHTLSHNGVKPFKCPSCEREFSQQGNLKRHLATHKHDS</sequence>
<feature type="compositionally biased region" description="Basic and acidic residues" evidence="12">
    <location>
        <begin position="375"/>
        <end position="391"/>
    </location>
</feature>
<dbReference type="PROSITE" id="PS00028">
    <property type="entry name" value="ZINC_FINGER_C2H2_1"/>
    <property type="match status" value="7"/>
</dbReference>
<dbReference type="OrthoDB" id="3437960at2759"/>
<evidence type="ECO:0000256" key="4">
    <source>
        <dbReference type="ARBA" id="ARBA00022737"/>
    </source>
</evidence>
<evidence type="ECO:0000256" key="11">
    <source>
        <dbReference type="PROSITE-ProRule" id="PRU00042"/>
    </source>
</evidence>
<dbReference type="SUPFAM" id="SSF57667">
    <property type="entry name" value="beta-beta-alpha zinc fingers"/>
    <property type="match status" value="5"/>
</dbReference>
<dbReference type="FunFam" id="3.30.160.60:FF:000075">
    <property type="entry name" value="Putative zinc finger protein 536"/>
    <property type="match status" value="1"/>
</dbReference>
<name>A0A3P8VLU7_CYNSE</name>
<dbReference type="GO" id="GO:0003690">
    <property type="term" value="F:double-stranded DNA binding"/>
    <property type="evidence" value="ECO:0007669"/>
    <property type="project" value="UniProtKB-ARBA"/>
</dbReference>
<feature type="domain" description="C2H2-type" evidence="13">
    <location>
        <begin position="432"/>
        <end position="459"/>
    </location>
</feature>
<dbReference type="PANTHER" id="PTHR24394">
    <property type="entry name" value="ZINC FINGER PROTEIN"/>
    <property type="match status" value="1"/>
</dbReference>
<dbReference type="InParanoid" id="A0A3P8VLU7"/>
<dbReference type="Pfam" id="PF13894">
    <property type="entry name" value="zf-C2H2_4"/>
    <property type="match status" value="1"/>
</dbReference>
<feature type="region of interest" description="Disordered" evidence="12">
    <location>
        <begin position="314"/>
        <end position="391"/>
    </location>
</feature>
<evidence type="ECO:0000256" key="9">
    <source>
        <dbReference type="ARBA" id="ARBA00023163"/>
    </source>
</evidence>
<dbReference type="GO" id="GO:0008270">
    <property type="term" value="F:zinc ion binding"/>
    <property type="evidence" value="ECO:0007669"/>
    <property type="project" value="UniProtKB-KW"/>
</dbReference>
<dbReference type="PANTHER" id="PTHR24394:SF48">
    <property type="entry name" value="ZINC FINGER PROTEIN 771"/>
    <property type="match status" value="1"/>
</dbReference>
<dbReference type="GeneID" id="103382786"/>
<keyword evidence="9" id="KW-0804">Transcription</keyword>
<proteinExistence type="inferred from homology"/>
<dbReference type="GO" id="GO:0005634">
    <property type="term" value="C:nucleus"/>
    <property type="evidence" value="ECO:0007669"/>
    <property type="project" value="UniProtKB-SubCell"/>
</dbReference>
<dbReference type="FunFam" id="3.30.160.60:FF:000446">
    <property type="entry name" value="Zinc finger protein"/>
    <property type="match status" value="2"/>
</dbReference>
<evidence type="ECO:0000256" key="8">
    <source>
        <dbReference type="ARBA" id="ARBA00023125"/>
    </source>
</evidence>
<evidence type="ECO:0000313" key="15">
    <source>
        <dbReference type="Proteomes" id="UP000265120"/>
    </source>
</evidence>
<feature type="domain" description="C2H2-type" evidence="13">
    <location>
        <begin position="570"/>
        <end position="597"/>
    </location>
</feature>